<dbReference type="Proteomes" id="UP000294546">
    <property type="component" value="Unassembled WGS sequence"/>
</dbReference>
<evidence type="ECO:0000313" key="3">
    <source>
        <dbReference type="EMBL" id="TCK08490.1"/>
    </source>
</evidence>
<accession>A0A4R1GMX0</accession>
<evidence type="ECO:0000313" key="4">
    <source>
        <dbReference type="Proteomes" id="UP000294546"/>
    </source>
</evidence>
<reference evidence="3 4" key="1">
    <citation type="submission" date="2019-03" db="EMBL/GenBank/DDBJ databases">
        <title>Genomic Encyclopedia of Archaeal and Bacterial Type Strains, Phase II (KMG-II): from individual species to whole genera.</title>
        <authorList>
            <person name="Goeker M."/>
        </authorList>
    </citation>
    <scope>NUCLEOTIDE SEQUENCE [LARGE SCALE GENOMIC DNA]</scope>
    <source>
        <strain evidence="3 4">DSM 27697</strain>
    </source>
</reference>
<comment type="caution">
    <text evidence="3">The sequence shown here is derived from an EMBL/GenBank/DDBJ whole genome shotgun (WGS) entry which is preliminary data.</text>
</comment>
<organism evidence="3 4">
    <name type="scientific">Marinobacterium mangrovicola</name>
    <dbReference type="NCBI Taxonomy" id="1476959"/>
    <lineage>
        <taxon>Bacteria</taxon>
        <taxon>Pseudomonadati</taxon>
        <taxon>Pseudomonadota</taxon>
        <taxon>Gammaproteobacteria</taxon>
        <taxon>Oceanospirillales</taxon>
        <taxon>Oceanospirillaceae</taxon>
        <taxon>Marinobacterium</taxon>
    </lineage>
</organism>
<keyword evidence="2" id="KW-0812">Transmembrane</keyword>
<keyword evidence="2" id="KW-1133">Transmembrane helix</keyword>
<gene>
    <name evidence="3" type="ORF">CLV83_0575</name>
</gene>
<keyword evidence="2" id="KW-0472">Membrane</keyword>
<proteinExistence type="predicted"/>
<sequence length="156" mass="18307">MPLITAGAIYWLSQTSRVDNGATFLLTSLPYFFFIYFYGLFDWSPFAWAERLREKHGKAGHEFFKKAGFASIGISVFLYLGSDQIFQSLGFTRVDVDRTSRTQTPYYYQRDPSEQTKAEQEKKERKMWEEISESLEKHFAEEEARQRGLEQPEEAQ</sequence>
<feature type="region of interest" description="Disordered" evidence="1">
    <location>
        <begin position="105"/>
        <end position="129"/>
    </location>
</feature>
<protein>
    <submittedName>
        <fullName evidence="3">Uncharacterized protein</fullName>
    </submittedName>
</protein>
<evidence type="ECO:0000256" key="1">
    <source>
        <dbReference type="SAM" id="MobiDB-lite"/>
    </source>
</evidence>
<dbReference type="EMBL" id="SMFU01000007">
    <property type="protein sequence ID" value="TCK08490.1"/>
    <property type="molecule type" value="Genomic_DNA"/>
</dbReference>
<keyword evidence="4" id="KW-1185">Reference proteome</keyword>
<dbReference type="AlphaFoldDB" id="A0A4R1GMX0"/>
<feature type="compositionally biased region" description="Basic and acidic residues" evidence="1">
    <location>
        <begin position="111"/>
        <end position="129"/>
    </location>
</feature>
<feature type="transmembrane region" description="Helical" evidence="2">
    <location>
        <begin position="22"/>
        <end position="43"/>
    </location>
</feature>
<evidence type="ECO:0000256" key="2">
    <source>
        <dbReference type="SAM" id="Phobius"/>
    </source>
</evidence>
<name>A0A4R1GMX0_9GAMM</name>